<evidence type="ECO:0000313" key="4">
    <source>
        <dbReference type="Proteomes" id="UP001152024"/>
    </source>
</evidence>
<comment type="caution">
    <text evidence="3">The sequence shown here is derived from an EMBL/GenBank/DDBJ whole genome shotgun (WGS) entry which is preliminary data.</text>
</comment>
<organism evidence="3 4">
    <name type="scientific">Fusarium equiseti</name>
    <name type="common">Fusarium scirpi</name>
    <dbReference type="NCBI Taxonomy" id="61235"/>
    <lineage>
        <taxon>Eukaryota</taxon>
        <taxon>Fungi</taxon>
        <taxon>Dikarya</taxon>
        <taxon>Ascomycota</taxon>
        <taxon>Pezizomycotina</taxon>
        <taxon>Sordariomycetes</taxon>
        <taxon>Hypocreomycetidae</taxon>
        <taxon>Hypocreales</taxon>
        <taxon>Nectriaceae</taxon>
        <taxon>Fusarium</taxon>
        <taxon>Fusarium incarnatum-equiseti species complex</taxon>
    </lineage>
</organism>
<feature type="signal peptide" evidence="2">
    <location>
        <begin position="1"/>
        <end position="18"/>
    </location>
</feature>
<gene>
    <name evidence="3" type="ORF">NW768_007267</name>
</gene>
<dbReference type="Proteomes" id="UP001152024">
    <property type="component" value="Unassembled WGS sequence"/>
</dbReference>
<feature type="compositionally biased region" description="Polar residues" evidence="1">
    <location>
        <begin position="188"/>
        <end position="202"/>
    </location>
</feature>
<accession>A0ABQ8RAN9</accession>
<dbReference type="EMBL" id="JAOQBH010000010">
    <property type="protein sequence ID" value="KAJ4130284.1"/>
    <property type="molecule type" value="Genomic_DNA"/>
</dbReference>
<feature type="compositionally biased region" description="Low complexity" evidence="1">
    <location>
        <begin position="123"/>
        <end position="146"/>
    </location>
</feature>
<evidence type="ECO:0000256" key="1">
    <source>
        <dbReference type="SAM" id="MobiDB-lite"/>
    </source>
</evidence>
<feature type="compositionally biased region" description="Polar residues" evidence="1">
    <location>
        <begin position="165"/>
        <end position="174"/>
    </location>
</feature>
<evidence type="ECO:0000313" key="3">
    <source>
        <dbReference type="EMBL" id="KAJ4130284.1"/>
    </source>
</evidence>
<feature type="chain" id="PRO_5046658395" evidence="2">
    <location>
        <begin position="19"/>
        <end position="227"/>
    </location>
</feature>
<reference evidence="3" key="1">
    <citation type="submission" date="2022-09" db="EMBL/GenBank/DDBJ databases">
        <title>Fusarium specimens isolated from Avocado Roots.</title>
        <authorList>
            <person name="Stajich J."/>
            <person name="Roper C."/>
            <person name="Heimlech-Rivalta G."/>
        </authorList>
    </citation>
    <scope>NUCLEOTIDE SEQUENCE</scope>
    <source>
        <strain evidence="3">CF00095</strain>
    </source>
</reference>
<feature type="region of interest" description="Disordered" evidence="1">
    <location>
        <begin position="165"/>
        <end position="202"/>
    </location>
</feature>
<evidence type="ECO:0000256" key="2">
    <source>
        <dbReference type="SAM" id="SignalP"/>
    </source>
</evidence>
<name>A0ABQ8RAN9_FUSEQ</name>
<protein>
    <submittedName>
        <fullName evidence="3">Uncharacterized protein</fullName>
    </submittedName>
</protein>
<feature type="region of interest" description="Disordered" evidence="1">
    <location>
        <begin position="117"/>
        <end position="146"/>
    </location>
</feature>
<keyword evidence="2" id="KW-0732">Signal</keyword>
<keyword evidence="4" id="KW-1185">Reference proteome</keyword>
<proteinExistence type="predicted"/>
<sequence>MHSLVAYTLLASATFSLAIDPRFEFPDTVPLVKRQQPGTPQYACHEDCGMSVSKLSLFPNPNVTKGLLITIAREEKDFCESDEWTGHYDKCMECANTYGIWKYYGEGISKVAKQCDLSPSPSPSGAAAAEKSTSVEATTEAEVTPSVVESTSVITTIQTAVTTHDVSATETHATPSHDHTSVDEVGTVGTTATSTPEPSSVPVNSAARHFELTTAVSLAVLAIFTLY</sequence>